<dbReference type="Pfam" id="PF05299">
    <property type="entry name" value="Peptidase_M61"/>
    <property type="match status" value="1"/>
</dbReference>
<dbReference type="AlphaFoldDB" id="K1L6S8"/>
<dbReference type="InterPro" id="IPR007963">
    <property type="entry name" value="Peptidase_M61_catalytic"/>
</dbReference>
<evidence type="ECO:0000259" key="1">
    <source>
        <dbReference type="Pfam" id="PF05299"/>
    </source>
</evidence>
<feature type="domain" description="Peptidase M61 catalytic" evidence="1">
    <location>
        <begin position="257"/>
        <end position="371"/>
    </location>
</feature>
<dbReference type="EMBL" id="AMGM01000094">
    <property type="protein sequence ID" value="EKB47757.1"/>
    <property type="molecule type" value="Genomic_DNA"/>
</dbReference>
<dbReference type="Pfam" id="PF17899">
    <property type="entry name" value="Peptidase_M61_N"/>
    <property type="match status" value="1"/>
</dbReference>
<proteinExistence type="predicted"/>
<reference evidence="3 4" key="1">
    <citation type="journal article" date="2012" name="J. Bacteriol.">
        <title>Draft Genome Sequence of Cecembia lonarensis Strain LW9T, Isolated from Lonar Lake, a Haloalkaline Lake in India.</title>
        <authorList>
            <person name="Shivaji S."/>
            <person name="Ara S."/>
            <person name="Singh A."/>
            <person name="Pinnaka A.K."/>
        </authorList>
    </citation>
    <scope>NUCLEOTIDE SEQUENCE [LARGE SCALE GENOMIC DNA]</scope>
    <source>
        <strain evidence="3 4">LW9</strain>
    </source>
</reference>
<organism evidence="3 4">
    <name type="scientific">Cecembia lonarensis (strain CCUG 58316 / KCTC 22772 / LW9)</name>
    <dbReference type="NCBI Taxonomy" id="1225176"/>
    <lineage>
        <taxon>Bacteria</taxon>
        <taxon>Pseudomonadati</taxon>
        <taxon>Bacteroidota</taxon>
        <taxon>Cytophagia</taxon>
        <taxon>Cytophagales</taxon>
        <taxon>Cyclobacteriaceae</taxon>
        <taxon>Cecembia</taxon>
    </lineage>
</organism>
<evidence type="ECO:0000313" key="3">
    <source>
        <dbReference type="EMBL" id="EKB47757.1"/>
    </source>
</evidence>
<comment type="caution">
    <text evidence="3">The sequence shown here is derived from an EMBL/GenBank/DDBJ whole genome shotgun (WGS) entry which is preliminary data.</text>
</comment>
<dbReference type="PIRSF" id="PIRSF016493">
    <property type="entry name" value="Glycyl_aminpptds"/>
    <property type="match status" value="1"/>
</dbReference>
<dbReference type="InterPro" id="IPR040756">
    <property type="entry name" value="Peptidase_M61_N"/>
</dbReference>
<dbReference type="Proteomes" id="UP000004478">
    <property type="component" value="Unassembled WGS sequence"/>
</dbReference>
<gene>
    <name evidence="3" type="ORF">B879_03636</name>
</gene>
<evidence type="ECO:0000259" key="2">
    <source>
        <dbReference type="Pfam" id="PF17899"/>
    </source>
</evidence>
<sequence length="556" mass="64333">MHYHISRQSPCSQYIQIQLKLNCHAGQELHLQLAAWRPGRYELANYAQKIRNFQVSLDNHPIEWQKKNKDLWYFAAPTIGQYQVSYEFYCNQMDAGGCWSDDVQLYLNFSNCIFDVKEKSETPISLQIELPENYQVATALPLKGPGIWEATGYRHLMDSPLLAAAQLQHHHYTVDGHLFHLWFHGEVHFDLPALIKNFKAFTKKQIQAFGEFPSENYHFIFQLLPYKHYHGVEHAHSTVITYGPAQALQEKSELDELMGVSSHELYHCWNVCRIRPKELIPYDLSKEVYLNTGLVLEGVTTYMGDLFLLQSGYFSKGDYLKILQKQIQKEIDHEGWKNQNIFESSFDLWLDGYKPGIPDRKVNIYNRGALIALCLDILLLSEQNSLSDVMRKMWENFGKPNQGYALEDFHKLLIDSAKDTSAIQAFWAQYVWGKGNLLDAMGKLLEKVGVAITLDYDTDVYLHVYGIRVDESGKVLQVHPEADAYHKVMVSDMIISEVAKQHPNMYEPLTISLERQGRKVENVVYPSKSRFYPKVKLLDMGKKELGHQWETGIQNE</sequence>
<dbReference type="InterPro" id="IPR024191">
    <property type="entry name" value="Peptidase_M61"/>
</dbReference>
<dbReference type="InterPro" id="IPR027268">
    <property type="entry name" value="Peptidase_M4/M1_CTD_sf"/>
</dbReference>
<evidence type="ECO:0000313" key="4">
    <source>
        <dbReference type="Proteomes" id="UP000004478"/>
    </source>
</evidence>
<dbReference type="RefSeq" id="WP_009186651.1">
    <property type="nucleotide sequence ID" value="NZ_AMGM01000094.1"/>
</dbReference>
<dbReference type="Gene3D" id="1.10.390.10">
    <property type="entry name" value="Neutral Protease Domain 2"/>
    <property type="match status" value="1"/>
</dbReference>
<protein>
    <recommendedName>
        <fullName evidence="5">Peptidase M61 catalytic domain-containing protein</fullName>
    </recommendedName>
</protein>
<evidence type="ECO:0008006" key="5">
    <source>
        <dbReference type="Google" id="ProtNLM"/>
    </source>
</evidence>
<dbReference type="OrthoDB" id="9778516at2"/>
<dbReference type="Gene3D" id="2.60.40.3650">
    <property type="match status" value="1"/>
</dbReference>
<feature type="domain" description="Peptidase M61 N-terminal" evidence="2">
    <location>
        <begin position="2"/>
        <end position="164"/>
    </location>
</feature>
<name>K1L6S8_CECL9</name>
<accession>K1L6S8</accession>
<keyword evidence="4" id="KW-1185">Reference proteome</keyword>